<dbReference type="OrthoDB" id="6776439at2759"/>
<keyword evidence="2" id="KW-0479">Metal-binding</keyword>
<dbReference type="AlphaFoldDB" id="A0A9N9IAI0"/>
<dbReference type="PANTHER" id="PTHR46481">
    <property type="entry name" value="ZINC FINGER BED DOMAIN-CONTAINING PROTEIN 4"/>
    <property type="match status" value="1"/>
</dbReference>
<dbReference type="InterPro" id="IPR052035">
    <property type="entry name" value="ZnF_BED_domain_contain"/>
</dbReference>
<keyword evidence="7" id="KW-1185">Reference proteome</keyword>
<feature type="non-terminal residue" evidence="6">
    <location>
        <position position="1"/>
    </location>
</feature>
<name>A0A9N9IAI0_9GLOM</name>
<dbReference type="GO" id="GO:0005634">
    <property type="term" value="C:nucleus"/>
    <property type="evidence" value="ECO:0007669"/>
    <property type="project" value="UniProtKB-SubCell"/>
</dbReference>
<proteinExistence type="predicted"/>
<evidence type="ECO:0000256" key="2">
    <source>
        <dbReference type="ARBA" id="ARBA00022723"/>
    </source>
</evidence>
<comment type="caution">
    <text evidence="6">The sequence shown here is derived from an EMBL/GenBank/DDBJ whole genome shotgun (WGS) entry which is preliminary data.</text>
</comment>
<evidence type="ECO:0000313" key="6">
    <source>
        <dbReference type="EMBL" id="CAG8726266.1"/>
    </source>
</evidence>
<dbReference type="GO" id="GO:0008270">
    <property type="term" value="F:zinc ion binding"/>
    <property type="evidence" value="ECO:0007669"/>
    <property type="project" value="UniProtKB-KW"/>
</dbReference>
<dbReference type="SUPFAM" id="SSF140996">
    <property type="entry name" value="Hermes dimerisation domain"/>
    <property type="match status" value="1"/>
</dbReference>
<dbReference type="Proteomes" id="UP000789342">
    <property type="component" value="Unassembled WGS sequence"/>
</dbReference>
<organism evidence="6 7">
    <name type="scientific">Acaulospora morrowiae</name>
    <dbReference type="NCBI Taxonomy" id="94023"/>
    <lineage>
        <taxon>Eukaryota</taxon>
        <taxon>Fungi</taxon>
        <taxon>Fungi incertae sedis</taxon>
        <taxon>Mucoromycota</taxon>
        <taxon>Glomeromycotina</taxon>
        <taxon>Glomeromycetes</taxon>
        <taxon>Diversisporales</taxon>
        <taxon>Acaulosporaceae</taxon>
        <taxon>Acaulospora</taxon>
    </lineage>
</organism>
<keyword evidence="4" id="KW-0862">Zinc</keyword>
<feature type="non-terminal residue" evidence="6">
    <location>
        <position position="201"/>
    </location>
</feature>
<dbReference type="EMBL" id="CAJVPV010024379">
    <property type="protein sequence ID" value="CAG8726266.1"/>
    <property type="molecule type" value="Genomic_DNA"/>
</dbReference>
<protein>
    <submittedName>
        <fullName evidence="6">12757_t:CDS:1</fullName>
    </submittedName>
</protein>
<evidence type="ECO:0000256" key="1">
    <source>
        <dbReference type="ARBA" id="ARBA00004123"/>
    </source>
</evidence>
<dbReference type="PANTHER" id="PTHR46481:SF10">
    <property type="entry name" value="ZINC FINGER BED DOMAIN-CONTAINING PROTEIN 39"/>
    <property type="match status" value="1"/>
</dbReference>
<evidence type="ECO:0000256" key="3">
    <source>
        <dbReference type="ARBA" id="ARBA00022771"/>
    </source>
</evidence>
<comment type="subcellular location">
    <subcellularLocation>
        <location evidence="1">Nucleus</location>
    </subcellularLocation>
</comment>
<sequence>LSTNSSILPSSENSLDSTPFENSSVLITEYPFDTSLSFENILSSIENNSNLEEGIISSTHIIKKKNNKRKPVPIHDYLDILEDGSHNCKLCNNKWGTNTSLSTITCHFENKHLHTFQNLKRNTKVTYLSLYSTVERIERNCIESLNKDLWEWIVLSQQPFSVVEEAPLIKLFNNFDSCYKTPCRQTISTTVKKQFDLARNK</sequence>
<accession>A0A9N9IAI0</accession>
<evidence type="ECO:0000256" key="5">
    <source>
        <dbReference type="ARBA" id="ARBA00023242"/>
    </source>
</evidence>
<evidence type="ECO:0000256" key="4">
    <source>
        <dbReference type="ARBA" id="ARBA00022833"/>
    </source>
</evidence>
<evidence type="ECO:0000313" key="7">
    <source>
        <dbReference type="Proteomes" id="UP000789342"/>
    </source>
</evidence>
<reference evidence="6" key="1">
    <citation type="submission" date="2021-06" db="EMBL/GenBank/DDBJ databases">
        <authorList>
            <person name="Kallberg Y."/>
            <person name="Tangrot J."/>
            <person name="Rosling A."/>
        </authorList>
    </citation>
    <scope>NUCLEOTIDE SEQUENCE</scope>
    <source>
        <strain evidence="6">CL551</strain>
    </source>
</reference>
<keyword evidence="3" id="KW-0863">Zinc-finger</keyword>
<keyword evidence="5" id="KW-0539">Nucleus</keyword>
<gene>
    <name evidence="6" type="ORF">AMORRO_LOCUS13681</name>
</gene>